<gene>
    <name evidence="10" type="ORF">PLOB_00049272</name>
</gene>
<name>A0ABN8PWX7_9CNID</name>
<evidence type="ECO:0000256" key="5">
    <source>
        <dbReference type="ARBA" id="ARBA00022968"/>
    </source>
</evidence>
<dbReference type="InterPro" id="IPR026071">
    <property type="entry name" value="Glyco_Hydrolase_99"/>
</dbReference>
<comment type="subcellular location">
    <subcellularLocation>
        <location evidence="1">Golgi apparatus membrane</location>
        <topology evidence="1">Single-pass type II membrane protein</topology>
    </subcellularLocation>
</comment>
<evidence type="ECO:0000313" key="10">
    <source>
        <dbReference type="EMBL" id="CAH3152495.1"/>
    </source>
</evidence>
<dbReference type="Gene3D" id="3.20.20.80">
    <property type="entry name" value="Glycosidases"/>
    <property type="match status" value="1"/>
</dbReference>
<evidence type="ECO:0000256" key="4">
    <source>
        <dbReference type="ARBA" id="ARBA00022801"/>
    </source>
</evidence>
<reference evidence="10 11" key="1">
    <citation type="submission" date="2022-05" db="EMBL/GenBank/DDBJ databases">
        <authorList>
            <consortium name="Genoscope - CEA"/>
            <person name="William W."/>
        </authorList>
    </citation>
    <scope>NUCLEOTIDE SEQUENCE [LARGE SCALE GENOMIC DNA]</scope>
</reference>
<keyword evidence="4" id="KW-0378">Hydrolase</keyword>
<evidence type="ECO:0000256" key="3">
    <source>
        <dbReference type="ARBA" id="ARBA00022692"/>
    </source>
</evidence>
<evidence type="ECO:0000313" key="11">
    <source>
        <dbReference type="Proteomes" id="UP001159405"/>
    </source>
</evidence>
<keyword evidence="11" id="KW-1185">Reference proteome</keyword>
<evidence type="ECO:0000256" key="1">
    <source>
        <dbReference type="ARBA" id="ARBA00004323"/>
    </source>
</evidence>
<keyword evidence="8" id="KW-0472">Membrane</keyword>
<sequence length="481" mass="56032">VIWSGFPPNLWRKMLPLRFLRKRRILFFVVLTLFILGCLAALKVISSSEKDKLEPKIFNKEAILNHRFQDASEQKVSREEREKRENKFVQEANGRDSTRPSLSQRPTIKDAVTVKGSNSDKGDFLLPQPNYNVHIFYYAWYGNPEHDRKYVHWNHRFLPHWDPEVAKKYKKGSHSPPNDVGSNFYPELGPYSSRDPKVIDDHMMQMRTARVGVVVLSWYPPGKADEEGIPSDSLVPLLLDAAAKYNLKLTFHIEPYEGRNDHTVHDDVKYIIDTYSKHKAFYTYRTTDGRNLPMLYIYDSYHTPPEAWAQLLRPDGSHSVRNTPYDCIFIALMVEMSHRKYIDEGGFDGFYTYFATDKFTYGSTWRSWPQLKAVAKQTNSLFIPSVGPGYIDTSVRPWNNMNTRLRSNGEYYKNSWKAALQTEPDVVSITSFNEWHEGTQIEKAVPRSFPGLLYKDYRPNSPDFYLKLTKKFADTFGRTKK</sequence>
<feature type="region of interest" description="Disordered" evidence="9">
    <location>
        <begin position="73"/>
        <end position="107"/>
    </location>
</feature>
<proteinExistence type="inferred from homology"/>
<evidence type="ECO:0000256" key="2">
    <source>
        <dbReference type="ARBA" id="ARBA00009559"/>
    </source>
</evidence>
<dbReference type="EMBL" id="CALNXK010000094">
    <property type="protein sequence ID" value="CAH3152495.1"/>
    <property type="molecule type" value="Genomic_DNA"/>
</dbReference>
<keyword evidence="3" id="KW-0812">Transmembrane</keyword>
<dbReference type="CDD" id="cd11574">
    <property type="entry name" value="GH99"/>
    <property type="match status" value="1"/>
</dbReference>
<comment type="caution">
    <text evidence="10">The sequence shown here is derived from an EMBL/GenBank/DDBJ whole genome shotgun (WGS) entry which is preliminary data.</text>
</comment>
<accession>A0ABN8PWX7</accession>
<evidence type="ECO:0000256" key="8">
    <source>
        <dbReference type="ARBA" id="ARBA00023136"/>
    </source>
</evidence>
<organism evidence="10 11">
    <name type="scientific">Porites lobata</name>
    <dbReference type="NCBI Taxonomy" id="104759"/>
    <lineage>
        <taxon>Eukaryota</taxon>
        <taxon>Metazoa</taxon>
        <taxon>Cnidaria</taxon>
        <taxon>Anthozoa</taxon>
        <taxon>Hexacorallia</taxon>
        <taxon>Scleractinia</taxon>
        <taxon>Fungiina</taxon>
        <taxon>Poritidae</taxon>
        <taxon>Porites</taxon>
    </lineage>
</organism>
<dbReference type="Pfam" id="PF16317">
    <property type="entry name" value="Glyco_hydro_99"/>
    <property type="match status" value="1"/>
</dbReference>
<keyword evidence="5" id="KW-0735">Signal-anchor</keyword>
<comment type="similarity">
    <text evidence="2">Belongs to the glycosyl hydrolase 99 family.</text>
</comment>
<keyword evidence="6" id="KW-1133">Transmembrane helix</keyword>
<feature type="compositionally biased region" description="Basic and acidic residues" evidence="9">
    <location>
        <begin position="73"/>
        <end position="98"/>
    </location>
</feature>
<evidence type="ECO:0000256" key="9">
    <source>
        <dbReference type="SAM" id="MobiDB-lite"/>
    </source>
</evidence>
<keyword evidence="7" id="KW-0333">Golgi apparatus</keyword>
<evidence type="ECO:0000256" key="6">
    <source>
        <dbReference type="ARBA" id="ARBA00022989"/>
    </source>
</evidence>
<dbReference type="PANTHER" id="PTHR13572:SF4">
    <property type="entry name" value="RE57134P"/>
    <property type="match status" value="1"/>
</dbReference>
<evidence type="ECO:0008006" key="12">
    <source>
        <dbReference type="Google" id="ProtNLM"/>
    </source>
</evidence>
<protein>
    <recommendedName>
        <fullName evidence="12">Glycoprotein endo-alpha-1,2-mannosidase</fullName>
    </recommendedName>
</protein>
<dbReference type="PANTHER" id="PTHR13572">
    <property type="entry name" value="ENDO-ALPHA-1,2-MANNOSIDASE"/>
    <property type="match status" value="1"/>
</dbReference>
<evidence type="ECO:0000256" key="7">
    <source>
        <dbReference type="ARBA" id="ARBA00023034"/>
    </source>
</evidence>
<feature type="non-terminal residue" evidence="10">
    <location>
        <position position="1"/>
    </location>
</feature>
<dbReference type="Proteomes" id="UP001159405">
    <property type="component" value="Unassembled WGS sequence"/>
</dbReference>